<proteinExistence type="predicted"/>
<evidence type="ECO:0000313" key="1">
    <source>
        <dbReference type="EMBL" id="GGE21854.1"/>
    </source>
</evidence>
<comment type="caution">
    <text evidence="1">The sequence shown here is derived from an EMBL/GenBank/DDBJ whole genome shotgun (WGS) entry which is preliminary data.</text>
</comment>
<dbReference type="AlphaFoldDB" id="A0A917EDL4"/>
<sequence>MLLEAEPVPVSAFSIALTGKPSLVTLKHDTEGPTTTVRIVRACGEWVEGDEPEVHADYARGDPERIGCRS</sequence>
<protein>
    <submittedName>
        <fullName evidence="1">Uncharacterized protein</fullName>
    </submittedName>
</protein>
<name>A0A917EDL4_9SPHN</name>
<reference evidence="1" key="2">
    <citation type="submission" date="2020-09" db="EMBL/GenBank/DDBJ databases">
        <authorList>
            <person name="Sun Q."/>
            <person name="Zhou Y."/>
        </authorList>
    </citation>
    <scope>NUCLEOTIDE SEQUENCE</scope>
    <source>
        <strain evidence="1">CGMCC 1.15519</strain>
    </source>
</reference>
<keyword evidence="2" id="KW-1185">Reference proteome</keyword>
<gene>
    <name evidence="1" type="ORF">GCM10011529_30600</name>
</gene>
<reference evidence="1" key="1">
    <citation type="journal article" date="2014" name="Int. J. Syst. Evol. Microbiol.">
        <title>Complete genome sequence of Corynebacterium casei LMG S-19264T (=DSM 44701T), isolated from a smear-ripened cheese.</title>
        <authorList>
            <consortium name="US DOE Joint Genome Institute (JGI-PGF)"/>
            <person name="Walter F."/>
            <person name="Albersmeier A."/>
            <person name="Kalinowski J."/>
            <person name="Ruckert C."/>
        </authorList>
    </citation>
    <scope>NUCLEOTIDE SEQUENCE</scope>
    <source>
        <strain evidence="1">CGMCC 1.15519</strain>
    </source>
</reference>
<dbReference type="EMBL" id="BMJM01000018">
    <property type="protein sequence ID" value="GGE21854.1"/>
    <property type="molecule type" value="Genomic_DNA"/>
</dbReference>
<organism evidence="1 2">
    <name type="scientific">Sandarakinorhabdus glacialis</name>
    <dbReference type="NCBI Taxonomy" id="1614636"/>
    <lineage>
        <taxon>Bacteria</taxon>
        <taxon>Pseudomonadati</taxon>
        <taxon>Pseudomonadota</taxon>
        <taxon>Alphaproteobacteria</taxon>
        <taxon>Sphingomonadales</taxon>
        <taxon>Sphingosinicellaceae</taxon>
        <taxon>Sandarakinorhabdus</taxon>
    </lineage>
</organism>
<evidence type="ECO:0000313" key="2">
    <source>
        <dbReference type="Proteomes" id="UP000635071"/>
    </source>
</evidence>
<dbReference type="Proteomes" id="UP000635071">
    <property type="component" value="Unassembled WGS sequence"/>
</dbReference>
<dbReference type="RefSeq" id="WP_188764295.1">
    <property type="nucleotide sequence ID" value="NZ_BMJM01000018.1"/>
</dbReference>
<accession>A0A917EDL4</accession>